<dbReference type="RefSeq" id="WP_350247556.1">
    <property type="nucleotide sequence ID" value="NZ_CP132970.1"/>
</dbReference>
<sequence>MTTPPLLTLHTEHFDRLTPHPGISTGHWLVQDAIEAEVITWDHAVWGELIFTVGIEDYEFVVGYSVTGEVCLSRAAKVDIPHPGNPSLDPLEDNDRYPPLPDPLQQLAEFLRLVVDELNALHEASTRMVAVWPGNTGVPVLPPPPHTEARVPGSGAG</sequence>
<evidence type="ECO:0000313" key="2">
    <source>
        <dbReference type="EMBL" id="XBW06585.1"/>
    </source>
</evidence>
<dbReference type="AlphaFoldDB" id="A0AAU7V307"/>
<dbReference type="KEGG" id="rhox:RBB84_12155"/>
<reference evidence="2" key="1">
    <citation type="submission" date="2023-08" db="EMBL/GenBank/DDBJ databases">
        <title>The novel hydrolase IpcH responsible for the initial isoprocarb degradation step in Rhodococcus sp. D-6.</title>
        <authorList>
            <person name="Zhu Q."/>
        </authorList>
    </citation>
    <scope>NUCLEOTIDE SEQUENCE</scope>
    <source>
        <strain evidence="2">D-6</strain>
    </source>
</reference>
<name>A0AAU7V307_9NOCA</name>
<proteinExistence type="predicted"/>
<gene>
    <name evidence="2" type="ORF">RBB84_12155</name>
</gene>
<protein>
    <submittedName>
        <fullName evidence="2">Uncharacterized protein</fullName>
    </submittedName>
</protein>
<dbReference type="EMBL" id="CP132970">
    <property type="protein sequence ID" value="XBW06585.1"/>
    <property type="molecule type" value="Genomic_DNA"/>
</dbReference>
<accession>A0AAU7V307</accession>
<feature type="region of interest" description="Disordered" evidence="1">
    <location>
        <begin position="137"/>
        <end position="157"/>
    </location>
</feature>
<organism evidence="2">
    <name type="scientific">Rhodococcus sp. D-6</name>
    <dbReference type="NCBI Taxonomy" id="1387842"/>
    <lineage>
        <taxon>Bacteria</taxon>
        <taxon>Bacillati</taxon>
        <taxon>Actinomycetota</taxon>
        <taxon>Actinomycetes</taxon>
        <taxon>Mycobacteriales</taxon>
        <taxon>Nocardiaceae</taxon>
        <taxon>Rhodococcus</taxon>
    </lineage>
</organism>
<evidence type="ECO:0000256" key="1">
    <source>
        <dbReference type="SAM" id="MobiDB-lite"/>
    </source>
</evidence>